<evidence type="ECO:0000256" key="2">
    <source>
        <dbReference type="ARBA" id="ARBA00022840"/>
    </source>
</evidence>
<dbReference type="Pfam" id="PF00196">
    <property type="entry name" value="GerE"/>
    <property type="match status" value="1"/>
</dbReference>
<reference evidence="5 6" key="1">
    <citation type="submission" date="2020-08" db="EMBL/GenBank/DDBJ databases">
        <title>Genomic Encyclopedia of Archaeal and Bacterial Type Strains, Phase II (KMG-II): from individual species to whole genera.</title>
        <authorList>
            <person name="Goeker M."/>
        </authorList>
    </citation>
    <scope>NUCLEOTIDE SEQUENCE [LARGE SCALE GENOMIC DNA]</scope>
    <source>
        <strain evidence="5 6">DSM 23288</strain>
    </source>
</reference>
<dbReference type="GO" id="GO:0004016">
    <property type="term" value="F:adenylate cyclase activity"/>
    <property type="evidence" value="ECO:0007669"/>
    <property type="project" value="TreeGrafter"/>
</dbReference>
<dbReference type="SUPFAM" id="SSF48452">
    <property type="entry name" value="TPR-like"/>
    <property type="match status" value="1"/>
</dbReference>
<evidence type="ECO:0000313" key="6">
    <source>
        <dbReference type="Proteomes" id="UP000585272"/>
    </source>
</evidence>
<proteinExistence type="predicted"/>
<dbReference type="RefSeq" id="WP_183341894.1">
    <property type="nucleotide sequence ID" value="NZ_JACHNU010000002.1"/>
</dbReference>
<dbReference type="InterPro" id="IPR041664">
    <property type="entry name" value="AAA_16"/>
</dbReference>
<keyword evidence="2" id="KW-0067">ATP-binding</keyword>
<comment type="caution">
    <text evidence="5">The sequence shown here is derived from an EMBL/GenBank/DDBJ whole genome shotgun (WGS) entry which is preliminary data.</text>
</comment>
<dbReference type="Gene3D" id="1.10.10.10">
    <property type="entry name" value="Winged helix-like DNA-binding domain superfamily/Winged helix DNA-binding domain"/>
    <property type="match status" value="1"/>
</dbReference>
<accession>A0A840IF27</accession>
<gene>
    <name evidence="5" type="ORF">BDZ31_002184</name>
</gene>
<dbReference type="PANTHER" id="PTHR16305">
    <property type="entry name" value="TESTICULAR SOLUBLE ADENYLYL CYCLASE"/>
    <property type="match status" value="1"/>
</dbReference>
<dbReference type="InterPro" id="IPR000792">
    <property type="entry name" value="Tscrpt_reg_LuxR_C"/>
</dbReference>
<dbReference type="GO" id="GO:0006355">
    <property type="term" value="P:regulation of DNA-templated transcription"/>
    <property type="evidence" value="ECO:0007669"/>
    <property type="project" value="InterPro"/>
</dbReference>
<dbReference type="Proteomes" id="UP000585272">
    <property type="component" value="Unassembled WGS sequence"/>
</dbReference>
<sequence>MLDGRTREIAQLTGTLRALHEGSSFALVVRGEAGVGKSALVEAAIATGGEGLQVLRARGYESDTEIPYAGLLELATPLLPLRAGLPDAQRHAIDSAFALEPPTPHDRLAVPAALLGLLARAAERRPLLAVVDDLHWFDDASRDAVLFAARRLAAAGVGVLLAARDGVAPALDLSGVEELPLDGLDEPAALTLLRRGAPRLPDGVARAIVAATAGNPLALIELPAALTPAQRAGEAPLADPLPASAAVERAYVRQVAELPETTRAALLVAAALHRGQVDLLTAALRRLGLADEVLVPAEQARIVTERGGELTFRHPLLRSAVYHAAASSERRTAHAALGAVADDPRVRAWHLAHAAAGADEAVAAALEEAAFDARARHGHAEAARAFARAAELSTDPAARARRALDAAQEHAVAGHVTTALTLLDGAEPQLAPELAPAVARLRGKLAMRRGEPLAAQRILEGEAARAAADGDHESAAALLLESSFSYTMTGDPAGMTSVLERARASAARVGGVAELVTWIMSCVQRVVHGQGPAVAPELAEIEPRLAGIDLTGLGEQVGLFAHASLWLDDTARAERVVELLIDRYRAASAFGALPYPLTVRAMLRERQGRWVEAEADAEEAVRLAREIDQETIHGFCLSTLARLEAARGRSEQARAHAREGLRLTDAAHARNLGTHLLAAEGLAELAADRPEAAAAALRQARERARLLQWREPNVVRFAGDLVEALVRIGATAEAEQELSELAADAERTGGAWAHAALERGRMLLAPVEAVDDHARAALAWHARDGAPFERARTELAWGERLRRRRRRMDAREPLERALQTFRALGAEPWARRAADELAAAGGAHRDREAPPGRDELSPHELKVALMVAHGMTNREVAAALFLSPKTIERHLSRIYRKLDVRSRTELTRLLAAEGA</sequence>
<dbReference type="InterPro" id="IPR016032">
    <property type="entry name" value="Sig_transdc_resp-reg_C-effctor"/>
</dbReference>
<protein>
    <submittedName>
        <fullName evidence="5">DNA-binding CsgD family transcriptional regulator</fullName>
    </submittedName>
</protein>
<dbReference type="PRINTS" id="PR00038">
    <property type="entry name" value="HTHLUXR"/>
</dbReference>
<keyword evidence="6" id="KW-1185">Reference proteome</keyword>
<keyword evidence="1" id="KW-0547">Nucleotide-binding</keyword>
<dbReference type="SUPFAM" id="SSF52540">
    <property type="entry name" value="P-loop containing nucleoside triphosphate hydrolases"/>
    <property type="match status" value="1"/>
</dbReference>
<dbReference type="AlphaFoldDB" id="A0A840IF27"/>
<dbReference type="InterPro" id="IPR011990">
    <property type="entry name" value="TPR-like_helical_dom_sf"/>
</dbReference>
<dbReference type="InterPro" id="IPR027417">
    <property type="entry name" value="P-loop_NTPase"/>
</dbReference>
<dbReference type="CDD" id="cd06170">
    <property type="entry name" value="LuxR_C_like"/>
    <property type="match status" value="1"/>
</dbReference>
<dbReference type="PANTHER" id="PTHR16305:SF35">
    <property type="entry name" value="TRANSCRIPTIONAL ACTIVATOR DOMAIN"/>
    <property type="match status" value="1"/>
</dbReference>
<feature type="compositionally biased region" description="Basic and acidic residues" evidence="3">
    <location>
        <begin position="843"/>
        <end position="857"/>
    </location>
</feature>
<dbReference type="SMART" id="SM00421">
    <property type="entry name" value="HTH_LUXR"/>
    <property type="match status" value="1"/>
</dbReference>
<feature type="domain" description="HTH luxR-type" evidence="4">
    <location>
        <begin position="849"/>
        <end position="914"/>
    </location>
</feature>
<dbReference type="PROSITE" id="PS00622">
    <property type="entry name" value="HTH_LUXR_1"/>
    <property type="match status" value="1"/>
</dbReference>
<dbReference type="SUPFAM" id="SSF46894">
    <property type="entry name" value="C-terminal effector domain of the bipartite response regulators"/>
    <property type="match status" value="1"/>
</dbReference>
<name>A0A840IF27_9ACTN</name>
<keyword evidence="5" id="KW-0238">DNA-binding</keyword>
<evidence type="ECO:0000259" key="4">
    <source>
        <dbReference type="PROSITE" id="PS50043"/>
    </source>
</evidence>
<dbReference type="Pfam" id="PF13191">
    <property type="entry name" value="AAA_16"/>
    <property type="match status" value="1"/>
</dbReference>
<evidence type="ECO:0000256" key="1">
    <source>
        <dbReference type="ARBA" id="ARBA00022741"/>
    </source>
</evidence>
<dbReference type="GO" id="GO:0003677">
    <property type="term" value="F:DNA binding"/>
    <property type="evidence" value="ECO:0007669"/>
    <property type="project" value="UniProtKB-KW"/>
</dbReference>
<evidence type="ECO:0000256" key="3">
    <source>
        <dbReference type="SAM" id="MobiDB-lite"/>
    </source>
</evidence>
<dbReference type="EMBL" id="JACHNU010000002">
    <property type="protein sequence ID" value="MBB4662598.1"/>
    <property type="molecule type" value="Genomic_DNA"/>
</dbReference>
<dbReference type="GO" id="GO:0005524">
    <property type="term" value="F:ATP binding"/>
    <property type="evidence" value="ECO:0007669"/>
    <property type="project" value="UniProtKB-KW"/>
</dbReference>
<feature type="region of interest" description="Disordered" evidence="3">
    <location>
        <begin position="838"/>
        <end position="857"/>
    </location>
</feature>
<organism evidence="5 6">
    <name type="scientific">Conexibacter arvalis</name>
    <dbReference type="NCBI Taxonomy" id="912552"/>
    <lineage>
        <taxon>Bacteria</taxon>
        <taxon>Bacillati</taxon>
        <taxon>Actinomycetota</taxon>
        <taxon>Thermoleophilia</taxon>
        <taxon>Solirubrobacterales</taxon>
        <taxon>Conexibacteraceae</taxon>
        <taxon>Conexibacter</taxon>
    </lineage>
</organism>
<dbReference type="GO" id="GO:0005737">
    <property type="term" value="C:cytoplasm"/>
    <property type="evidence" value="ECO:0007669"/>
    <property type="project" value="TreeGrafter"/>
</dbReference>
<dbReference type="PROSITE" id="PS50043">
    <property type="entry name" value="HTH_LUXR_2"/>
    <property type="match status" value="1"/>
</dbReference>
<evidence type="ECO:0000313" key="5">
    <source>
        <dbReference type="EMBL" id="MBB4662598.1"/>
    </source>
</evidence>
<dbReference type="InterPro" id="IPR036388">
    <property type="entry name" value="WH-like_DNA-bd_sf"/>
</dbReference>